<organism evidence="1 2">
    <name type="scientific">Fusarium decemcellulare</name>
    <dbReference type="NCBI Taxonomy" id="57161"/>
    <lineage>
        <taxon>Eukaryota</taxon>
        <taxon>Fungi</taxon>
        <taxon>Dikarya</taxon>
        <taxon>Ascomycota</taxon>
        <taxon>Pezizomycotina</taxon>
        <taxon>Sordariomycetes</taxon>
        <taxon>Hypocreomycetidae</taxon>
        <taxon>Hypocreales</taxon>
        <taxon>Nectriaceae</taxon>
        <taxon>Fusarium</taxon>
        <taxon>Fusarium decemcellulare species complex</taxon>
    </lineage>
</organism>
<evidence type="ECO:0000313" key="2">
    <source>
        <dbReference type="Proteomes" id="UP001148629"/>
    </source>
</evidence>
<name>A0ACC1SE31_9HYPO</name>
<proteinExistence type="predicted"/>
<protein>
    <submittedName>
        <fullName evidence="1">Uncharacterized protein</fullName>
    </submittedName>
</protein>
<evidence type="ECO:0000313" key="1">
    <source>
        <dbReference type="EMBL" id="KAJ3537815.1"/>
    </source>
</evidence>
<reference evidence="1" key="1">
    <citation type="submission" date="2022-08" db="EMBL/GenBank/DDBJ databases">
        <title>Genome Sequence of Fusarium decemcellulare.</title>
        <authorList>
            <person name="Buettner E."/>
        </authorList>
    </citation>
    <scope>NUCLEOTIDE SEQUENCE</scope>
    <source>
        <strain evidence="1">Babe19</strain>
    </source>
</reference>
<sequence>MESIVPSAGDLPMRSSSTIDAVEEALQLCKAEIGEGQPNATFDLGGCSEDQEWLITKADEVTRTLRADLRQPATRRYNSEERDEPWFSIRIISLKDDGEPQERMIEIRAHDDIHCLTAHDDRDFFQHIKAIQARAMSLLSSHVGSNTTAVAFLLLMKRLLHFGVPDLCALMGVLVPRPDTPVVESALITPLITGDWHSATVPYTARASLSPASTKVLRFPGPLPPFETKYYWMERHKTHGKRPKSASNVAIWGDWRRSSDGGVQPNHWSCLMAFSDHGATNTYSNQLCSLLSAEGTQTRQEMANHWISSCYYVYLLGLNDARLRVVQAAEAIDNLRYENAADPSIGASLVCLMFMNHLEHHKRLVEFIRVRLDKTPDAWEVVQKPDWTQAIDEMCQSAIQDIEKVHEEASKVRSLVIEQYGISGSRSLGFLSILAAFFIPITAVSGFFGMNTMEINGSSWPTKYFGIVAGPLTIISVLLPLFALYILDYLLRFLSSSFVLPLIRNILLLIALGFSIWDAITPIGEDATGQGILSIIFTIGFPYSIGGIYLGVGFLKYRRQVRDYGVRHMSGLLRQHLREPWNWQFGKYFVLMMMYWPASSLSAWLPVAALVLYFVDAALNWYWGYKRSKTND</sequence>
<dbReference type="EMBL" id="JANRMS010000558">
    <property type="protein sequence ID" value="KAJ3537815.1"/>
    <property type="molecule type" value="Genomic_DNA"/>
</dbReference>
<accession>A0ACC1SE31</accession>
<comment type="caution">
    <text evidence="1">The sequence shown here is derived from an EMBL/GenBank/DDBJ whole genome shotgun (WGS) entry which is preliminary data.</text>
</comment>
<keyword evidence="2" id="KW-1185">Reference proteome</keyword>
<dbReference type="Proteomes" id="UP001148629">
    <property type="component" value="Unassembled WGS sequence"/>
</dbReference>
<gene>
    <name evidence="1" type="ORF">NM208_g6162</name>
</gene>